<dbReference type="InterPro" id="IPR010730">
    <property type="entry name" value="HET"/>
</dbReference>
<name>A0A369K3B9_HYPMA</name>
<evidence type="ECO:0000313" key="3">
    <source>
        <dbReference type="Proteomes" id="UP000076154"/>
    </source>
</evidence>
<gene>
    <name evidence="2" type="ORF">Hypma_001367</name>
</gene>
<organism evidence="2 3">
    <name type="scientific">Hypsizygus marmoreus</name>
    <name type="common">White beech mushroom</name>
    <name type="synonym">Agaricus marmoreus</name>
    <dbReference type="NCBI Taxonomy" id="39966"/>
    <lineage>
        <taxon>Eukaryota</taxon>
        <taxon>Fungi</taxon>
        <taxon>Dikarya</taxon>
        <taxon>Basidiomycota</taxon>
        <taxon>Agaricomycotina</taxon>
        <taxon>Agaricomycetes</taxon>
        <taxon>Agaricomycetidae</taxon>
        <taxon>Agaricales</taxon>
        <taxon>Tricholomatineae</taxon>
        <taxon>Lyophyllaceae</taxon>
        <taxon>Hypsizygus</taxon>
    </lineage>
</organism>
<protein>
    <recommendedName>
        <fullName evidence="1">Heterokaryon incompatibility domain-containing protein</fullName>
    </recommendedName>
</protein>
<dbReference type="InParanoid" id="A0A369K3B9"/>
<dbReference type="PANTHER" id="PTHR33112">
    <property type="entry name" value="DOMAIN PROTEIN, PUTATIVE-RELATED"/>
    <property type="match status" value="1"/>
</dbReference>
<evidence type="ECO:0000259" key="1">
    <source>
        <dbReference type="Pfam" id="PF06985"/>
    </source>
</evidence>
<dbReference type="PANTHER" id="PTHR33112:SF16">
    <property type="entry name" value="HETEROKARYON INCOMPATIBILITY DOMAIN-CONTAINING PROTEIN"/>
    <property type="match status" value="1"/>
</dbReference>
<dbReference type="STRING" id="39966.A0A369K3B9"/>
<dbReference type="Pfam" id="PF06985">
    <property type="entry name" value="HET"/>
    <property type="match status" value="1"/>
</dbReference>
<comment type="caution">
    <text evidence="2">The sequence shown here is derived from an EMBL/GenBank/DDBJ whole genome shotgun (WGS) entry which is preliminary data.</text>
</comment>
<dbReference type="EMBL" id="LUEZ02000012">
    <property type="protein sequence ID" value="RDB28072.1"/>
    <property type="molecule type" value="Genomic_DNA"/>
</dbReference>
<accession>A0A369K3B9</accession>
<reference evidence="2" key="1">
    <citation type="submission" date="2018-04" db="EMBL/GenBank/DDBJ databases">
        <title>Whole genome sequencing of Hypsizygus marmoreus.</title>
        <authorList>
            <person name="Choi I.-G."/>
            <person name="Min B."/>
            <person name="Kim J.-G."/>
            <person name="Kim S."/>
            <person name="Oh Y.-L."/>
            <person name="Kong W.-S."/>
            <person name="Park H."/>
            <person name="Jeong J."/>
            <person name="Song E.-S."/>
        </authorList>
    </citation>
    <scope>NUCLEOTIDE SEQUENCE [LARGE SCALE GENOMIC DNA]</scope>
    <source>
        <strain evidence="2">51987-8</strain>
    </source>
</reference>
<proteinExistence type="predicted"/>
<evidence type="ECO:0000313" key="2">
    <source>
        <dbReference type="EMBL" id="RDB28072.1"/>
    </source>
</evidence>
<dbReference type="AlphaFoldDB" id="A0A369K3B9"/>
<keyword evidence="3" id="KW-1185">Reference proteome</keyword>
<dbReference type="Proteomes" id="UP000076154">
    <property type="component" value="Unassembled WGS sequence"/>
</dbReference>
<sequence>MSVSTQPSSRVPSEASLSKSQSNASISTKPTCKLLDVLRWFCIFCRSYISRLFRWFFGDHVTKHTDRAVSDISSAFSSFQGIVDAEDCGALFKNAEDLLSTVVLHNAEIEIFDDTWKSLLTKTEALRHLLSEFRQSMERNHITQLPPDLKQALVIFCGHINRIATILRRLLHHQNRMTWNFWRYRLTFTKVARSCGHQALLSLDTLIAILNETSGPKIVYQTRLPLPSRDPTMVDISFTATPQRYRFMNCMLFVEQHVLRIEEYLEFPKDGYCVISYVWRGKSAANNTETGRLAVKGAEHADPISIEVLTHACATALARGIPSIWLDRLCIIQTNKHDKNWQIERMFHVYEGSRLCVVLAGGVQRLVPLNEETTWIHRGWTLQEVLAPKYVVVLFKWALGSGEGRATQGIGITEKVEEVAEKQSAVASLSLVLDACSVGYLSFTAHSAKSEHSVMVKASIFSDLESHSFRDPPFWQPQRKVLAPNVTALAVAMNLDLVADTDTRNHAIWKSALMRTSSRPVDMVFSIMGLFGVTLDTSKFERNDRLGATIALASEILRKGGSAAWLGASFQIDPCKQLSTFSTFPQTRVGGKALVRFGPGLRQVSQLVESDYPNAEALLDMPHGTMDAEGYFYFTRKAIPVIPATQAEQSRMAKNVLPYDDPARPTYFRAKDDSVWHVVFPTEDQEKSSGIQAYIVLLGWYSEYYPGATSAHDANDIRAMLIEEHTPEKYHLRTFIFLSRRSKAWVLSWRESSFVVGGPHGLEADSGENESEEVDELVVEEERFRFPSKQSDITLKDKVTRKSRWAVDQQIIERRVGRDDRD</sequence>
<dbReference type="OrthoDB" id="5303367at2759"/>
<feature type="domain" description="Heterokaryon incompatibility" evidence="1">
    <location>
        <begin position="272"/>
        <end position="362"/>
    </location>
</feature>